<evidence type="ECO:0000313" key="3">
    <source>
        <dbReference type="Proteomes" id="UP000800040"/>
    </source>
</evidence>
<accession>A0A6A5KH01</accession>
<keyword evidence="1" id="KW-0472">Membrane</keyword>
<keyword evidence="3" id="KW-1185">Reference proteome</keyword>
<reference evidence="2" key="1">
    <citation type="submission" date="2020-01" db="EMBL/GenBank/DDBJ databases">
        <authorList>
            <consortium name="DOE Joint Genome Institute"/>
            <person name="Haridas S."/>
            <person name="Albert R."/>
            <person name="Binder M."/>
            <person name="Bloem J."/>
            <person name="Labutti K."/>
            <person name="Salamov A."/>
            <person name="Andreopoulos B."/>
            <person name="Baker S.E."/>
            <person name="Barry K."/>
            <person name="Bills G."/>
            <person name="Bluhm B.H."/>
            <person name="Cannon C."/>
            <person name="Castanera R."/>
            <person name="Culley D.E."/>
            <person name="Daum C."/>
            <person name="Ezra D."/>
            <person name="Gonzalez J.B."/>
            <person name="Henrissat B."/>
            <person name="Kuo A."/>
            <person name="Liang C."/>
            <person name="Lipzen A."/>
            <person name="Lutzoni F."/>
            <person name="Magnuson J."/>
            <person name="Mondo S."/>
            <person name="Nolan M."/>
            <person name="Ohm R."/>
            <person name="Pangilinan J."/>
            <person name="Park H.-J."/>
            <person name="Ramirez L."/>
            <person name="Alfaro M."/>
            <person name="Sun H."/>
            <person name="Tritt A."/>
            <person name="Yoshinaga Y."/>
            <person name="Zwiers L.-H."/>
            <person name="Turgeon B.G."/>
            <person name="Goodwin S.B."/>
            <person name="Spatafora J.W."/>
            <person name="Crous P.W."/>
            <person name="Grigoriev I.V."/>
        </authorList>
    </citation>
    <scope>NUCLEOTIDE SEQUENCE</scope>
    <source>
        <strain evidence="2">P77</strain>
    </source>
</reference>
<feature type="transmembrane region" description="Helical" evidence="1">
    <location>
        <begin position="20"/>
        <end position="44"/>
    </location>
</feature>
<dbReference type="Proteomes" id="UP000800040">
    <property type="component" value="Unassembled WGS sequence"/>
</dbReference>
<keyword evidence="1" id="KW-1133">Transmembrane helix</keyword>
<evidence type="ECO:0000313" key="2">
    <source>
        <dbReference type="EMBL" id="KAF1832663.1"/>
    </source>
</evidence>
<name>A0A6A5KH01_9PLEO</name>
<sequence>MDPSQPETNPRDIIAEAAVLAFFLFLYVSVNILLLPVNILSFFYDYATKKRKSKSTTPTYDGLYGDLALSQKEKLYAFFRENARGLPDKMVHELAGNMVFLVINGQCWDLGNYGLSNANLIVARRPNEKFAMFLLVYGDKGEVLIMVEGEECDLRNVMHGFYNVVAREVQISLRNVKASNQRRPFSPPWLGSEQWYAKMKEREGTWF</sequence>
<protein>
    <submittedName>
        <fullName evidence="2">Uncharacterized protein</fullName>
    </submittedName>
</protein>
<organism evidence="2 3">
    <name type="scientific">Decorospora gaudefroyi</name>
    <dbReference type="NCBI Taxonomy" id="184978"/>
    <lineage>
        <taxon>Eukaryota</taxon>
        <taxon>Fungi</taxon>
        <taxon>Dikarya</taxon>
        <taxon>Ascomycota</taxon>
        <taxon>Pezizomycotina</taxon>
        <taxon>Dothideomycetes</taxon>
        <taxon>Pleosporomycetidae</taxon>
        <taxon>Pleosporales</taxon>
        <taxon>Pleosporineae</taxon>
        <taxon>Pleosporaceae</taxon>
        <taxon>Decorospora</taxon>
    </lineage>
</organism>
<evidence type="ECO:0000256" key="1">
    <source>
        <dbReference type="SAM" id="Phobius"/>
    </source>
</evidence>
<proteinExistence type="predicted"/>
<dbReference type="EMBL" id="ML975334">
    <property type="protein sequence ID" value="KAF1832663.1"/>
    <property type="molecule type" value="Genomic_DNA"/>
</dbReference>
<dbReference type="AlphaFoldDB" id="A0A6A5KH01"/>
<keyword evidence="1" id="KW-0812">Transmembrane</keyword>
<gene>
    <name evidence="2" type="ORF">BDW02DRAFT_570856</name>
</gene>